<accession>A0A1C4GTP3</accession>
<gene>
    <name evidence="1" type="ORF">GA0116959_1057</name>
</gene>
<dbReference type="RefSeq" id="WP_092718882.1">
    <property type="nucleotide sequence ID" value="NZ_FMBK01000005.1"/>
</dbReference>
<dbReference type="AlphaFoldDB" id="A0A1C4GTP3"/>
<dbReference type="OrthoDB" id="6708817at2"/>
<protein>
    <submittedName>
        <fullName evidence="1">Uncharacterized protein</fullName>
    </submittedName>
</protein>
<dbReference type="EMBL" id="FMBK01000005">
    <property type="protein sequence ID" value="SCC71588.1"/>
    <property type="molecule type" value="Genomic_DNA"/>
</dbReference>
<organism evidence="1 2">
    <name type="scientific">Acinetobacter albensis</name>
    <dbReference type="NCBI Taxonomy" id="1673609"/>
    <lineage>
        <taxon>Bacteria</taxon>
        <taxon>Pseudomonadati</taxon>
        <taxon>Pseudomonadota</taxon>
        <taxon>Gammaproteobacteria</taxon>
        <taxon>Moraxellales</taxon>
        <taxon>Moraxellaceae</taxon>
        <taxon>Acinetobacter</taxon>
    </lineage>
</organism>
<proteinExistence type="predicted"/>
<name>A0A1C4GTP3_9GAMM</name>
<reference evidence="1 2" key="1">
    <citation type="submission" date="2016-08" db="EMBL/GenBank/DDBJ databases">
        <authorList>
            <person name="Seilhamer J.J."/>
        </authorList>
    </citation>
    <scope>NUCLEOTIDE SEQUENCE [LARGE SCALE GENOMIC DNA]</scope>
    <source>
        <strain evidence="1 2">ANC 4874</strain>
    </source>
</reference>
<evidence type="ECO:0000313" key="2">
    <source>
        <dbReference type="Proteomes" id="UP000243661"/>
    </source>
</evidence>
<evidence type="ECO:0000313" key="1">
    <source>
        <dbReference type="EMBL" id="SCC71588.1"/>
    </source>
</evidence>
<sequence length="672" mass="79359">MQQEHLQADILISQYQKIAEQLVRVSPQLNDIVQDQLSIIGHLTPQNMFRIDQAAHTVFIANGLLQLKFHPPTADKKNIVQRDFTFRGQKAELLEEFLLHDLYFLTQDLKPQHTLFLRQKVQQFRKLLLDQVFDWVNGQQRVHSFLSHLTLAEAELIDHLMMSADFYSSAILTDSVQLASELPNTVIQTIQKMCHLEVMSSDEFLPIQLLMECWDDFCFSAAQFLPAPMYRIMALSFEERFNLNELIEYQDDIVLLYRHAQEKSHLLGFVRLMQRELWSRDDLLSKYNFLYSSSTVWQKKVAKLPLFDYSRTVNWLFKQSSDVLDWISSHIQHSSVRVAVTALSFIDTSQVHSQVILATLQYFQQTSARMFIHSCHYYAMQESWFDPENNHSMILKGQKQSLDDQRIAISPSILYLDEWMQLMQSMVQKNDQSVKIIYLRLSRVMQTYMLHLHHISVALPEDLIVYIHPETHQNRDFYGVLQRHKMQLDEFRSQFYLRGHHIRVSIFDSFVRDYLVDYFADNKMISKHVSWMGLFQHAIVWHDQVQKQDIMSQLKKNLAQPLQPMMPEQCIQFLGWSFEELADLDRIIQESKKCHNCLAASYAQRIIEKEYVAFHMASQTGKHHMTLGCYLKDGQLIYDQLEYAHNKKTEYLFVNIALQFISWLNTEYAPFK</sequence>
<dbReference type="Proteomes" id="UP000243661">
    <property type="component" value="Unassembled WGS sequence"/>
</dbReference>